<reference evidence="2" key="1">
    <citation type="submission" date="2022-08" db="EMBL/GenBank/DDBJ databases">
        <authorList>
            <consortium name="DOE Joint Genome Institute"/>
            <person name="Min B."/>
            <person name="Riley R."/>
            <person name="Sierra-Patev S."/>
            <person name="Naranjo-Ortiz M."/>
            <person name="Looney B."/>
            <person name="Konkel Z."/>
            <person name="Slot J.C."/>
            <person name="Sakamoto Y."/>
            <person name="Steenwyk J.L."/>
            <person name="Rokas A."/>
            <person name="Carro J."/>
            <person name="Camarero S."/>
            <person name="Ferreira P."/>
            <person name="Molpeceres G."/>
            <person name="Ruiz-Duenas F.J."/>
            <person name="Serrano A."/>
            <person name="Henrissat B."/>
            <person name="Drula E."/>
            <person name="Hughes K.W."/>
            <person name="Mata J.L."/>
            <person name="Ishikawa N.K."/>
            <person name="Vargas-Isla R."/>
            <person name="Ushijima S."/>
            <person name="Smith C.A."/>
            <person name="Ahrendt S."/>
            <person name="Andreopoulos W."/>
            <person name="He G."/>
            <person name="Labutti K."/>
            <person name="Lipzen A."/>
            <person name="Ng V."/>
            <person name="Sandor L."/>
            <person name="Barry K."/>
            <person name="Martinez A.T."/>
            <person name="Xiao Y."/>
            <person name="Gibbons J.G."/>
            <person name="Terashima K."/>
            <person name="Hibbett D.S."/>
            <person name="Grigoriev I.V."/>
        </authorList>
    </citation>
    <scope>NUCLEOTIDE SEQUENCE</scope>
    <source>
        <strain evidence="2">TFB9207</strain>
    </source>
</reference>
<dbReference type="EMBL" id="MU806884">
    <property type="protein sequence ID" value="KAJ3832678.1"/>
    <property type="molecule type" value="Genomic_DNA"/>
</dbReference>
<evidence type="ECO:0000259" key="1">
    <source>
        <dbReference type="Pfam" id="PF14214"/>
    </source>
</evidence>
<keyword evidence="3" id="KW-1185">Reference proteome</keyword>
<dbReference type="AlphaFoldDB" id="A0AA38NY96"/>
<comment type="caution">
    <text evidence="2">The sequence shown here is derived from an EMBL/GenBank/DDBJ whole genome shotgun (WGS) entry which is preliminary data.</text>
</comment>
<evidence type="ECO:0000313" key="2">
    <source>
        <dbReference type="EMBL" id="KAJ3832678.1"/>
    </source>
</evidence>
<protein>
    <recommendedName>
        <fullName evidence="1">Helitron helicase-like domain-containing protein</fullName>
    </recommendedName>
</protein>
<gene>
    <name evidence="2" type="ORF">F5878DRAFT_547816</name>
</gene>
<evidence type="ECO:0000313" key="3">
    <source>
        <dbReference type="Proteomes" id="UP001163846"/>
    </source>
</evidence>
<organism evidence="2 3">
    <name type="scientific">Lentinula raphanica</name>
    <dbReference type="NCBI Taxonomy" id="153919"/>
    <lineage>
        <taxon>Eukaryota</taxon>
        <taxon>Fungi</taxon>
        <taxon>Dikarya</taxon>
        <taxon>Basidiomycota</taxon>
        <taxon>Agaricomycotina</taxon>
        <taxon>Agaricomycetes</taxon>
        <taxon>Agaricomycetidae</taxon>
        <taxon>Agaricales</taxon>
        <taxon>Marasmiineae</taxon>
        <taxon>Omphalotaceae</taxon>
        <taxon>Lentinula</taxon>
    </lineage>
</organism>
<accession>A0AA38NY96</accession>
<dbReference type="Proteomes" id="UP001163846">
    <property type="component" value="Unassembled WGS sequence"/>
</dbReference>
<sequence length="290" mass="32812">MSSTSGTKRLPEQLGNTQKHYFVRTGGFVNEYPRRDTEGQLNAIGDGDNPNHLLGCFPMLFPYGEGGFETNRKHNVSYEAHSRWALRYADRRFRHDLQFIFQVFSVQQKRAICASAGFRMKRADYVKHRSAMENLTPADFKKASEEENRKKPFSNPVIRALVTHLSAVRSTVPGSNQNRVSVRSQVWSLCTVVNPPSLWITINPSDVQNPIVQVFAGEDIDLDRFNRECGPNSMRRALNIAKDPYAAALFFHFVVKATLECLFGIKAGVHRIHRTCGIFGSVKAYIGMVE</sequence>
<dbReference type="Pfam" id="PF14214">
    <property type="entry name" value="Helitron_like_N"/>
    <property type="match status" value="1"/>
</dbReference>
<name>A0AA38NY96_9AGAR</name>
<dbReference type="InterPro" id="IPR025476">
    <property type="entry name" value="Helitron_helicase-like"/>
</dbReference>
<proteinExistence type="predicted"/>
<feature type="non-terminal residue" evidence="2">
    <location>
        <position position="290"/>
    </location>
</feature>
<feature type="domain" description="Helitron helicase-like" evidence="1">
    <location>
        <begin position="81"/>
        <end position="290"/>
    </location>
</feature>